<dbReference type="CDD" id="cd00063">
    <property type="entry name" value="FN3"/>
    <property type="match status" value="1"/>
</dbReference>
<evidence type="ECO:0000259" key="1">
    <source>
        <dbReference type="PROSITE" id="PS50853"/>
    </source>
</evidence>
<dbReference type="InterPro" id="IPR003961">
    <property type="entry name" value="FN3_dom"/>
</dbReference>
<dbReference type="EMBL" id="JANEYG010000002">
    <property type="protein sequence ID" value="KAJ8925228.1"/>
    <property type="molecule type" value="Genomic_DNA"/>
</dbReference>
<protein>
    <recommendedName>
        <fullName evidence="1">Fibronectin type-III domain-containing protein</fullName>
    </recommendedName>
</protein>
<feature type="domain" description="Fibronectin type-III" evidence="1">
    <location>
        <begin position="250"/>
        <end position="347"/>
    </location>
</feature>
<evidence type="ECO:0000313" key="3">
    <source>
        <dbReference type="Proteomes" id="UP001159042"/>
    </source>
</evidence>
<dbReference type="SUPFAM" id="SSF49265">
    <property type="entry name" value="Fibronectin type III"/>
    <property type="match status" value="1"/>
</dbReference>
<evidence type="ECO:0000313" key="2">
    <source>
        <dbReference type="EMBL" id="KAJ8925228.1"/>
    </source>
</evidence>
<dbReference type="InterPro" id="IPR013783">
    <property type="entry name" value="Ig-like_fold"/>
</dbReference>
<reference evidence="2 3" key="1">
    <citation type="journal article" date="2023" name="Insect Mol. Biol.">
        <title>Genome sequencing provides insights into the evolution of gene families encoding plant cell wall-degrading enzymes in longhorned beetles.</title>
        <authorList>
            <person name="Shin N.R."/>
            <person name="Okamura Y."/>
            <person name="Kirsch R."/>
            <person name="Pauchet Y."/>
        </authorList>
    </citation>
    <scope>NUCLEOTIDE SEQUENCE [LARGE SCALE GENOMIC DNA]</scope>
    <source>
        <strain evidence="2">EAD_L_NR</strain>
    </source>
</reference>
<comment type="caution">
    <text evidence="2">The sequence shown here is derived from an EMBL/GenBank/DDBJ whole genome shotgun (WGS) entry which is preliminary data.</text>
</comment>
<dbReference type="Proteomes" id="UP001159042">
    <property type="component" value="Unassembled WGS sequence"/>
</dbReference>
<dbReference type="PROSITE" id="PS50853">
    <property type="entry name" value="FN3"/>
    <property type="match status" value="1"/>
</dbReference>
<sequence>MSVAEDQPKPAGVSISDRYINSNCSTTEISFGILSQTMNPRPGVVIIGLWLGFAMFAKGEDCIAGQVLNLKINVDGSLTWSVSPTEPCVIDAFQLDILGDEQDEYHFTVNGTQADLSFLKTCEEWQFFVTAISNGVPGLENRLVDYVPLPANADLTLLYFIVAQITRYDVLLYWELSNHTHGECTLQYRVAITDTQSNQVQDVYFTGHLAHLSFLSPCATYHLAIRAVNTAAGGVEGPVLYRYTQIPHYPLEPPKLKHIEIGATSIRTTWELESYETNSCPVIYLYLDGGSYFNSTIRIADTFGRPPMQVNVTNLLPNSMYYFKTSVQNTGGLSTAASMAVQTLQLQSRTE</sequence>
<dbReference type="InterPro" id="IPR036116">
    <property type="entry name" value="FN3_sf"/>
</dbReference>
<organism evidence="2 3">
    <name type="scientific">Exocentrus adspersus</name>
    <dbReference type="NCBI Taxonomy" id="1586481"/>
    <lineage>
        <taxon>Eukaryota</taxon>
        <taxon>Metazoa</taxon>
        <taxon>Ecdysozoa</taxon>
        <taxon>Arthropoda</taxon>
        <taxon>Hexapoda</taxon>
        <taxon>Insecta</taxon>
        <taxon>Pterygota</taxon>
        <taxon>Neoptera</taxon>
        <taxon>Endopterygota</taxon>
        <taxon>Coleoptera</taxon>
        <taxon>Polyphaga</taxon>
        <taxon>Cucujiformia</taxon>
        <taxon>Chrysomeloidea</taxon>
        <taxon>Cerambycidae</taxon>
        <taxon>Lamiinae</taxon>
        <taxon>Acanthocinini</taxon>
        <taxon>Exocentrus</taxon>
    </lineage>
</organism>
<dbReference type="Gene3D" id="2.60.40.10">
    <property type="entry name" value="Immunoglobulins"/>
    <property type="match status" value="2"/>
</dbReference>
<accession>A0AAV8WFM8</accession>
<dbReference type="SMART" id="SM00060">
    <property type="entry name" value="FN3"/>
    <property type="match status" value="2"/>
</dbReference>
<name>A0AAV8WFM8_9CUCU</name>
<keyword evidence="3" id="KW-1185">Reference proteome</keyword>
<dbReference type="AlphaFoldDB" id="A0AAV8WFM8"/>
<proteinExistence type="predicted"/>
<gene>
    <name evidence="2" type="ORF">NQ315_001414</name>
</gene>